<organism evidence="1 2">
    <name type="scientific">Cohnella ginsengisoli</name>
    <dbReference type="NCBI Taxonomy" id="425004"/>
    <lineage>
        <taxon>Bacteria</taxon>
        <taxon>Bacillati</taxon>
        <taxon>Bacillota</taxon>
        <taxon>Bacilli</taxon>
        <taxon>Bacillales</taxon>
        <taxon>Paenibacillaceae</taxon>
        <taxon>Cohnella</taxon>
    </lineage>
</organism>
<gene>
    <name evidence="1" type="ORF">OMP38_03225</name>
</gene>
<dbReference type="AlphaFoldDB" id="A0A9X4KHX0"/>
<evidence type="ECO:0000313" key="1">
    <source>
        <dbReference type="EMBL" id="MDG0789975.1"/>
    </source>
</evidence>
<reference evidence="1 2" key="1">
    <citation type="submission" date="2022-10" db="EMBL/GenBank/DDBJ databases">
        <title>Comparative genomic analysis of Cohnella hashimotonis sp. nov., isolated from the International Space Station.</title>
        <authorList>
            <person name="Simpson A."/>
            <person name="Venkateswaran K."/>
        </authorList>
    </citation>
    <scope>NUCLEOTIDE SEQUENCE [LARGE SCALE GENOMIC DNA]</scope>
    <source>
        <strain evidence="1 2">DSM 18997</strain>
    </source>
</reference>
<dbReference type="Proteomes" id="UP001153387">
    <property type="component" value="Unassembled WGS sequence"/>
</dbReference>
<comment type="caution">
    <text evidence="1">The sequence shown here is derived from an EMBL/GenBank/DDBJ whole genome shotgun (WGS) entry which is preliminary data.</text>
</comment>
<dbReference type="RefSeq" id="WP_277563861.1">
    <property type="nucleotide sequence ID" value="NZ_JAPDHZ010000002.1"/>
</dbReference>
<keyword evidence="2" id="KW-1185">Reference proteome</keyword>
<sequence>MTKQKKVINRINENKATNEDFDGKLVLEENKEKLKINLKTNEQDSLDSQIYRYLSKFLSNKRKHPNNTELEIMCKAIGYQYMVLSTNGKKVTKQEFETQLITWIDSFFGNFRSKKKCTENRVLSKG</sequence>
<evidence type="ECO:0000313" key="2">
    <source>
        <dbReference type="Proteomes" id="UP001153387"/>
    </source>
</evidence>
<proteinExistence type="predicted"/>
<protein>
    <submittedName>
        <fullName evidence="1">Uncharacterized protein</fullName>
    </submittedName>
</protein>
<name>A0A9X4KHX0_9BACL</name>
<dbReference type="EMBL" id="JAPDHZ010000002">
    <property type="protein sequence ID" value="MDG0789975.1"/>
    <property type="molecule type" value="Genomic_DNA"/>
</dbReference>
<accession>A0A9X4KHX0</accession>